<dbReference type="Proteomes" id="UP000237105">
    <property type="component" value="Unassembled WGS sequence"/>
</dbReference>
<comment type="caution">
    <text evidence="1">The sequence shown here is derived from an EMBL/GenBank/DDBJ whole genome shotgun (WGS) entry which is preliminary data.</text>
</comment>
<dbReference type="EMBL" id="JXTB01000096">
    <property type="protein sequence ID" value="PON64369.1"/>
    <property type="molecule type" value="Genomic_DNA"/>
</dbReference>
<proteinExistence type="predicted"/>
<keyword evidence="2" id="KW-1185">Reference proteome</keyword>
<sequence length="61" mass="6949">MLSVSDLRSSNCFRLFDFLIKSYSLISFQPDLQAHFSRVGVLCLCSYITLPLYAPVTQVPF</sequence>
<dbReference type="AlphaFoldDB" id="A0A2P5CTJ7"/>
<name>A0A2P5CTJ7_PARAD</name>
<reference evidence="2" key="1">
    <citation type="submission" date="2016-06" db="EMBL/GenBank/DDBJ databases">
        <title>Parallel loss of symbiosis genes in relatives of nitrogen-fixing non-legume Parasponia.</title>
        <authorList>
            <person name="Van Velzen R."/>
            <person name="Holmer R."/>
            <person name="Bu F."/>
            <person name="Rutten L."/>
            <person name="Van Zeijl A."/>
            <person name="Liu W."/>
            <person name="Santuari L."/>
            <person name="Cao Q."/>
            <person name="Sharma T."/>
            <person name="Shen D."/>
            <person name="Roswanjaya Y."/>
            <person name="Wardhani T."/>
            <person name="Kalhor M.S."/>
            <person name="Jansen J."/>
            <person name="Van den Hoogen J."/>
            <person name="Gungor B."/>
            <person name="Hartog M."/>
            <person name="Hontelez J."/>
            <person name="Verver J."/>
            <person name="Yang W.-C."/>
            <person name="Schijlen E."/>
            <person name="Repin R."/>
            <person name="Schilthuizen M."/>
            <person name="Schranz E."/>
            <person name="Heidstra R."/>
            <person name="Miyata K."/>
            <person name="Fedorova E."/>
            <person name="Kohlen W."/>
            <person name="Bisseling T."/>
            <person name="Smit S."/>
            <person name="Geurts R."/>
        </authorList>
    </citation>
    <scope>NUCLEOTIDE SEQUENCE [LARGE SCALE GENOMIC DNA]</scope>
    <source>
        <strain evidence="2">cv. WU1-14</strain>
    </source>
</reference>
<dbReference type="OrthoDB" id="10365983at2759"/>
<evidence type="ECO:0000313" key="2">
    <source>
        <dbReference type="Proteomes" id="UP000237105"/>
    </source>
</evidence>
<evidence type="ECO:0000313" key="1">
    <source>
        <dbReference type="EMBL" id="PON64369.1"/>
    </source>
</evidence>
<accession>A0A2P5CTJ7</accession>
<organism evidence="1 2">
    <name type="scientific">Parasponia andersonii</name>
    <name type="common">Sponia andersonii</name>
    <dbReference type="NCBI Taxonomy" id="3476"/>
    <lineage>
        <taxon>Eukaryota</taxon>
        <taxon>Viridiplantae</taxon>
        <taxon>Streptophyta</taxon>
        <taxon>Embryophyta</taxon>
        <taxon>Tracheophyta</taxon>
        <taxon>Spermatophyta</taxon>
        <taxon>Magnoliopsida</taxon>
        <taxon>eudicotyledons</taxon>
        <taxon>Gunneridae</taxon>
        <taxon>Pentapetalae</taxon>
        <taxon>rosids</taxon>
        <taxon>fabids</taxon>
        <taxon>Rosales</taxon>
        <taxon>Cannabaceae</taxon>
        <taxon>Parasponia</taxon>
    </lineage>
</organism>
<protein>
    <submittedName>
        <fullName evidence="1">Mlo-related protein</fullName>
    </submittedName>
</protein>
<gene>
    <name evidence="1" type="ORF">PanWU01x14_124380</name>
</gene>